<dbReference type="EMBL" id="FOTY01000007">
    <property type="protein sequence ID" value="SFL87123.1"/>
    <property type="molecule type" value="Genomic_DNA"/>
</dbReference>
<accession>A0A1I4L8K8</accession>
<keyword evidence="3" id="KW-1185">Reference proteome</keyword>
<gene>
    <name evidence="2" type="ORF">SAMN04488054_10717</name>
</gene>
<dbReference type="STRING" id="266892.SAMN04488054_10717"/>
<dbReference type="Pfam" id="PF09527">
    <property type="entry name" value="ATPase_gene1"/>
    <property type="match status" value="1"/>
</dbReference>
<evidence type="ECO:0000256" key="1">
    <source>
        <dbReference type="SAM" id="Phobius"/>
    </source>
</evidence>
<keyword evidence="1" id="KW-0472">Membrane</keyword>
<evidence type="ECO:0000313" key="2">
    <source>
        <dbReference type="EMBL" id="SFL87123.1"/>
    </source>
</evidence>
<organism evidence="2 3">
    <name type="scientific">Salibacterium qingdaonense</name>
    <dbReference type="NCBI Taxonomy" id="266892"/>
    <lineage>
        <taxon>Bacteria</taxon>
        <taxon>Bacillati</taxon>
        <taxon>Bacillota</taxon>
        <taxon>Bacilli</taxon>
        <taxon>Bacillales</taxon>
        <taxon>Bacillaceae</taxon>
    </lineage>
</organism>
<reference evidence="2 3" key="1">
    <citation type="submission" date="2016-10" db="EMBL/GenBank/DDBJ databases">
        <authorList>
            <person name="de Groot N.N."/>
        </authorList>
    </citation>
    <scope>NUCLEOTIDE SEQUENCE [LARGE SCALE GENOMIC DNA]</scope>
    <source>
        <strain evidence="2 3">CGMCC 1.6134</strain>
    </source>
</reference>
<evidence type="ECO:0000313" key="3">
    <source>
        <dbReference type="Proteomes" id="UP000199668"/>
    </source>
</evidence>
<feature type="transmembrane region" description="Helical" evidence="1">
    <location>
        <begin position="114"/>
        <end position="134"/>
    </location>
</feature>
<sequence length="149" mass="16623">MGRIDRKGVLLYDDRGYVRGFTYFGDGCTMVEKDKGRNRLLLNCQKDSAAHPEAPSLFRRSFEPPRMEGNMADKHKSPKPFQSAALTSAVLSYLVGPLLIGIFAGRWLDDKWGTAPFIMIIGLLAGLATGVYGLTRLLEHYLKDGDDRK</sequence>
<name>A0A1I4L8K8_9BACI</name>
<dbReference type="AlphaFoldDB" id="A0A1I4L8K8"/>
<keyword evidence="1" id="KW-1133">Transmembrane helix</keyword>
<dbReference type="InterPro" id="IPR032820">
    <property type="entry name" value="ATPase_put"/>
</dbReference>
<feature type="transmembrane region" description="Helical" evidence="1">
    <location>
        <begin position="84"/>
        <end position="108"/>
    </location>
</feature>
<proteinExistence type="predicted"/>
<protein>
    <submittedName>
        <fullName evidence="2">Putative F0F1-ATPase subunit Ca2+/Mg2+ transporter</fullName>
    </submittedName>
</protein>
<keyword evidence="1" id="KW-0812">Transmembrane</keyword>
<dbReference type="Proteomes" id="UP000199668">
    <property type="component" value="Unassembled WGS sequence"/>
</dbReference>